<dbReference type="SUPFAM" id="SSF52058">
    <property type="entry name" value="L domain-like"/>
    <property type="match status" value="1"/>
</dbReference>
<evidence type="ECO:0000313" key="2">
    <source>
        <dbReference type="EMBL" id="MBC5713145.1"/>
    </source>
</evidence>
<dbReference type="RefSeq" id="WP_186866127.1">
    <property type="nucleotide sequence ID" value="NZ_JACOPH010000001.1"/>
</dbReference>
<dbReference type="Proteomes" id="UP000606720">
    <property type="component" value="Unassembled WGS sequence"/>
</dbReference>
<feature type="signal peptide" evidence="1">
    <location>
        <begin position="1"/>
        <end position="25"/>
    </location>
</feature>
<dbReference type="Gene3D" id="3.40.50.12480">
    <property type="match status" value="1"/>
</dbReference>
<dbReference type="Gene3D" id="3.80.10.10">
    <property type="entry name" value="Ribonuclease Inhibitor"/>
    <property type="match status" value="1"/>
</dbReference>
<proteinExistence type="predicted"/>
<evidence type="ECO:0000313" key="3">
    <source>
        <dbReference type="Proteomes" id="UP000606720"/>
    </source>
</evidence>
<dbReference type="PANTHER" id="PTHR45661">
    <property type="entry name" value="SURFACE ANTIGEN"/>
    <property type="match status" value="1"/>
</dbReference>
<keyword evidence="3" id="KW-1185">Reference proteome</keyword>
<feature type="chain" id="PRO_5039563519" evidence="1">
    <location>
        <begin position="26"/>
        <end position="431"/>
    </location>
</feature>
<dbReference type="InterPro" id="IPR053139">
    <property type="entry name" value="Surface_bspA-like"/>
</dbReference>
<dbReference type="AlphaFoldDB" id="A0A923LMU5"/>
<organism evidence="2 3">
    <name type="scientific">Roseburia zhanii</name>
    <dbReference type="NCBI Taxonomy" id="2763064"/>
    <lineage>
        <taxon>Bacteria</taxon>
        <taxon>Bacillati</taxon>
        <taxon>Bacillota</taxon>
        <taxon>Clostridia</taxon>
        <taxon>Lachnospirales</taxon>
        <taxon>Lachnospiraceae</taxon>
        <taxon>Roseburia</taxon>
    </lineage>
</organism>
<dbReference type="InterPro" id="IPR032675">
    <property type="entry name" value="LRR_dom_sf"/>
</dbReference>
<sequence>MKKKLWICCMFMALMFIVGTTEVKAAKADDEWNYEKDEKFTVGAFTYSTVTSLDENEIWIYNVKVDRSNPEYKILDIPEFLDGKKVTRIGLGSVLKKPIRYEVCDECYCGTLLGGCLCYPDGNGSVAGWIDKITLPETVEIIETAAFAGMRNIKSIAIPSKVTVIDEGVFKNCSNLKTVTIPDSLTEINAMAFEGCYKIKTINQSAQYEIKDKCVIRKKDHALVYVLPQKGKLKIPNGVKTIQRYAFCTCTSSEVTIPASVTHIEDYAFQFIEQQLNCAMKKITVAKKNRVYGSDGQCVYNKKEKILVAAVVDNKGEIVISDKVEYLKEGYSLINFDKWGISGGSLKKVVLPKKLKKIDAYALGLDAGLGASEKVYFTGAKPPKVKKKKGYKNVSLPAHVYVSSDSFASYKKWLNKWVKKRDRKYTILYKY</sequence>
<gene>
    <name evidence="2" type="ORF">H8S17_02770</name>
</gene>
<reference evidence="2" key="1">
    <citation type="submission" date="2020-08" db="EMBL/GenBank/DDBJ databases">
        <title>Genome public.</title>
        <authorList>
            <person name="Liu C."/>
            <person name="Sun Q."/>
        </authorList>
    </citation>
    <scope>NUCLEOTIDE SEQUENCE</scope>
    <source>
        <strain evidence="2">BX1005</strain>
    </source>
</reference>
<protein>
    <submittedName>
        <fullName evidence="2">Leucine-rich repeat domain-containing protein</fullName>
    </submittedName>
</protein>
<dbReference type="PANTHER" id="PTHR45661:SF3">
    <property type="entry name" value="IG-LIKE DOMAIN-CONTAINING PROTEIN"/>
    <property type="match status" value="1"/>
</dbReference>
<dbReference type="EMBL" id="JACOPH010000001">
    <property type="protein sequence ID" value="MBC5713145.1"/>
    <property type="molecule type" value="Genomic_DNA"/>
</dbReference>
<dbReference type="Pfam" id="PF13306">
    <property type="entry name" value="LRR_5"/>
    <property type="match status" value="2"/>
</dbReference>
<accession>A0A923LMU5</accession>
<evidence type="ECO:0000256" key="1">
    <source>
        <dbReference type="SAM" id="SignalP"/>
    </source>
</evidence>
<dbReference type="InterPro" id="IPR026906">
    <property type="entry name" value="LRR_5"/>
</dbReference>
<comment type="caution">
    <text evidence="2">The sequence shown here is derived from an EMBL/GenBank/DDBJ whole genome shotgun (WGS) entry which is preliminary data.</text>
</comment>
<keyword evidence="1" id="KW-0732">Signal</keyword>
<name>A0A923LMU5_9FIRM</name>